<feature type="chain" id="PRO_5010266899" description="Lipoprotein" evidence="1">
    <location>
        <begin position="29"/>
        <end position="189"/>
    </location>
</feature>
<evidence type="ECO:0008006" key="4">
    <source>
        <dbReference type="Google" id="ProtNLM"/>
    </source>
</evidence>
<dbReference type="PROSITE" id="PS51257">
    <property type="entry name" value="PROKAR_LIPOPROTEIN"/>
    <property type="match status" value="1"/>
</dbReference>
<evidence type="ECO:0000256" key="1">
    <source>
        <dbReference type="SAM" id="SignalP"/>
    </source>
</evidence>
<dbReference type="RefSeq" id="WP_074450111.1">
    <property type="nucleotide sequence ID" value="NZ_FMMM01000070.1"/>
</dbReference>
<reference evidence="2 3" key="1">
    <citation type="submission" date="2016-09" db="EMBL/GenBank/DDBJ databases">
        <authorList>
            <person name="Capua I."/>
            <person name="De Benedictis P."/>
            <person name="Joannis T."/>
            <person name="Lombin L.H."/>
            <person name="Cattoli G."/>
        </authorList>
    </citation>
    <scope>NUCLEOTIDE SEQUENCE [LARGE SCALE GENOMIC DNA]</scope>
    <source>
        <strain evidence="2 3">UB20</strain>
    </source>
</reference>
<evidence type="ECO:0000313" key="2">
    <source>
        <dbReference type="EMBL" id="SCQ23544.1"/>
    </source>
</evidence>
<proteinExistence type="predicted"/>
<protein>
    <recommendedName>
        <fullName evidence="4">Lipoprotein</fullName>
    </recommendedName>
</protein>
<evidence type="ECO:0000313" key="3">
    <source>
        <dbReference type="Proteomes" id="UP000182057"/>
    </source>
</evidence>
<dbReference type="AlphaFoldDB" id="A0A1D3UTH5"/>
<sequence length="189" mass="21865" precursor="true">MIRYLLISLSLLLAGCATVPALRCPADAQPSDAPVWTPARRSETERNTYRVVLRTRKNELSGLCILRKNGDTWRGTLMNEFGFKAFDFWTTNSRCELQDVQSMLDKWYIRRTIASDLHFLIECDHPQAPFAGKIVRYEQNNILVVSHGKKELTVLPDGTLRLVNRRHHLTYELRKLTETKTDNTIQYAK</sequence>
<gene>
    <name evidence="2" type="ORF">TFUB20_02100</name>
</gene>
<organism evidence="2 3">
    <name type="scientific">Tannerella forsythia</name>
    <name type="common">Bacteroides forsythus</name>
    <dbReference type="NCBI Taxonomy" id="28112"/>
    <lineage>
        <taxon>Bacteria</taxon>
        <taxon>Pseudomonadati</taxon>
        <taxon>Bacteroidota</taxon>
        <taxon>Bacteroidia</taxon>
        <taxon>Bacteroidales</taxon>
        <taxon>Tannerellaceae</taxon>
        <taxon>Tannerella</taxon>
    </lineage>
</organism>
<feature type="signal peptide" evidence="1">
    <location>
        <begin position="1"/>
        <end position="28"/>
    </location>
</feature>
<name>A0A1D3UTH5_TANFO</name>
<dbReference type="Proteomes" id="UP000182057">
    <property type="component" value="Unassembled WGS sequence"/>
</dbReference>
<keyword evidence="1" id="KW-0732">Signal</keyword>
<dbReference type="OrthoDB" id="1097473at2"/>
<accession>A0A1D3UTH5</accession>
<dbReference type="EMBL" id="FMMM01000070">
    <property type="protein sequence ID" value="SCQ23544.1"/>
    <property type="molecule type" value="Genomic_DNA"/>
</dbReference>